<dbReference type="EMBL" id="JFBM01000041">
    <property type="protein sequence ID" value="KFU76673.1"/>
    <property type="molecule type" value="Genomic_DNA"/>
</dbReference>
<evidence type="ECO:0000313" key="2">
    <source>
        <dbReference type="Proteomes" id="UP000256220"/>
    </source>
</evidence>
<sequence length="206" mass="21611">MNTRRVQGFIELAEGLGRQVALGVAEVHLGCELGEAVGSVGSHRAVECGECGYLAGVGRGGARRQEAADAVAGRRNRSGADLGLCGEEPEIGVGVAQDTFCRVRLDQGHQLSEDRGPDLFSDVLGKFYHRCSAVSVEEVGDQHVVPVPSQFASHLPQHGPDPEAVGVHQHPWVPTATVGDAGERVGLAVRGGNLQHLGGHEFSCRG</sequence>
<dbReference type="AlphaFoldDB" id="A0A2P2FIW0"/>
<gene>
    <name evidence="1" type="ORF">BB31_35125</name>
</gene>
<evidence type="ECO:0000313" key="1">
    <source>
        <dbReference type="EMBL" id="KFU76673.1"/>
    </source>
</evidence>
<organism evidence="1 2">
    <name type="scientific">Amycolatopsis lurida NRRL 2430</name>
    <dbReference type="NCBI Taxonomy" id="1460371"/>
    <lineage>
        <taxon>Bacteria</taxon>
        <taxon>Bacillati</taxon>
        <taxon>Actinomycetota</taxon>
        <taxon>Actinomycetes</taxon>
        <taxon>Pseudonocardiales</taxon>
        <taxon>Pseudonocardiaceae</taxon>
        <taxon>Amycolatopsis</taxon>
    </lineage>
</organism>
<name>A0A2P2FIW0_AMYLU</name>
<reference evidence="1 2" key="1">
    <citation type="journal article" date="2014" name="Genome Announc.">
        <title>Draft Genome Sequence of Amycolatopsis lurida NRRL 2430, Producer of the Glycopeptide Family Antibiotic Ristocetin.</title>
        <authorList>
            <person name="Kwun M.J."/>
            <person name="Hong H.J."/>
        </authorList>
    </citation>
    <scope>NUCLEOTIDE SEQUENCE [LARGE SCALE GENOMIC DNA]</scope>
    <source>
        <strain evidence="1 2">NRRL 2430</strain>
    </source>
</reference>
<keyword evidence="2" id="KW-1185">Reference proteome</keyword>
<accession>A0A2P2FIW0</accession>
<dbReference type="Proteomes" id="UP000256220">
    <property type="component" value="Unassembled WGS sequence"/>
</dbReference>
<protein>
    <submittedName>
        <fullName evidence="1">Uncharacterized protein</fullName>
    </submittedName>
</protein>
<comment type="caution">
    <text evidence="1">The sequence shown here is derived from an EMBL/GenBank/DDBJ whole genome shotgun (WGS) entry which is preliminary data.</text>
</comment>
<proteinExistence type="predicted"/>